<name>A0A2T6B189_9RHOB</name>
<evidence type="ECO:0000313" key="3">
    <source>
        <dbReference type="Proteomes" id="UP000244224"/>
    </source>
</evidence>
<dbReference type="Gene3D" id="3.30.110.170">
    <property type="entry name" value="Protein of unknown function (DUF541), domain 1"/>
    <property type="match status" value="1"/>
</dbReference>
<evidence type="ECO:0000256" key="1">
    <source>
        <dbReference type="SAM" id="SignalP"/>
    </source>
</evidence>
<organism evidence="2 3">
    <name type="scientific">Gemmobacter caeni</name>
    <dbReference type="NCBI Taxonomy" id="589035"/>
    <lineage>
        <taxon>Bacteria</taxon>
        <taxon>Pseudomonadati</taxon>
        <taxon>Pseudomonadota</taxon>
        <taxon>Alphaproteobacteria</taxon>
        <taxon>Rhodobacterales</taxon>
        <taxon>Paracoccaceae</taxon>
        <taxon>Gemmobacter</taxon>
    </lineage>
</organism>
<dbReference type="Proteomes" id="UP000244224">
    <property type="component" value="Unassembled WGS sequence"/>
</dbReference>
<accession>A0A2T6B189</accession>
<sequence length="230" mass="22855">MQAFRSTLLAAAMVAGFAGFAAAAPATLTVTGEGRVAQAPDMASVSLGVTTEGKTAAEALAANSTALAAVMARLTQAGIAPGDLQTSGLSLNPNWQNDSSTGGSRISGYIASNMLTVRVRALDGLGNVLDAAVKDGANTLNGVNFGLADPSPVEAEARKRAVADAKARAAVLAEAAGVTLGPIVTITEGGGGGNYPAPMFRMAAEAAPVPMAGGEVETAMQVTIVWEIGQ</sequence>
<dbReference type="AlphaFoldDB" id="A0A2T6B189"/>
<gene>
    <name evidence="2" type="ORF">C8N34_1068</name>
</gene>
<dbReference type="PANTHER" id="PTHR34387">
    <property type="entry name" value="SLR1258 PROTEIN"/>
    <property type="match status" value="1"/>
</dbReference>
<dbReference type="InterPro" id="IPR007497">
    <property type="entry name" value="SIMPL/DUF541"/>
</dbReference>
<dbReference type="InterPro" id="IPR052022">
    <property type="entry name" value="26kDa_periplasmic_antigen"/>
</dbReference>
<evidence type="ECO:0008006" key="4">
    <source>
        <dbReference type="Google" id="ProtNLM"/>
    </source>
</evidence>
<dbReference type="RefSeq" id="WP_054300886.1">
    <property type="nucleotide sequence ID" value="NZ_QBKP01000006.1"/>
</dbReference>
<dbReference type="EMBL" id="QBKP01000006">
    <property type="protein sequence ID" value="PTX49830.1"/>
    <property type="molecule type" value="Genomic_DNA"/>
</dbReference>
<dbReference type="GO" id="GO:0006974">
    <property type="term" value="P:DNA damage response"/>
    <property type="evidence" value="ECO:0007669"/>
    <property type="project" value="TreeGrafter"/>
</dbReference>
<comment type="caution">
    <text evidence="2">The sequence shown here is derived from an EMBL/GenBank/DDBJ whole genome shotgun (WGS) entry which is preliminary data.</text>
</comment>
<feature type="signal peptide" evidence="1">
    <location>
        <begin position="1"/>
        <end position="23"/>
    </location>
</feature>
<keyword evidence="1" id="KW-0732">Signal</keyword>
<proteinExistence type="predicted"/>
<keyword evidence="3" id="KW-1185">Reference proteome</keyword>
<reference evidence="2 3" key="1">
    <citation type="submission" date="2018-04" db="EMBL/GenBank/DDBJ databases">
        <title>Genomic Encyclopedia of Archaeal and Bacterial Type Strains, Phase II (KMG-II): from individual species to whole genera.</title>
        <authorList>
            <person name="Goeker M."/>
        </authorList>
    </citation>
    <scope>NUCLEOTIDE SEQUENCE [LARGE SCALE GENOMIC DNA]</scope>
    <source>
        <strain evidence="2 3">DSM 21823</strain>
    </source>
</reference>
<dbReference type="Gene3D" id="3.30.70.2970">
    <property type="entry name" value="Protein of unknown function (DUF541), domain 2"/>
    <property type="match status" value="1"/>
</dbReference>
<dbReference type="PANTHER" id="PTHR34387:SF1">
    <property type="entry name" value="PERIPLASMIC IMMUNOGENIC PROTEIN"/>
    <property type="match status" value="1"/>
</dbReference>
<dbReference type="Pfam" id="PF04402">
    <property type="entry name" value="SIMPL"/>
    <property type="match status" value="1"/>
</dbReference>
<feature type="chain" id="PRO_5015513959" description="SIMPL domain-containing protein" evidence="1">
    <location>
        <begin position="24"/>
        <end position="230"/>
    </location>
</feature>
<evidence type="ECO:0000313" key="2">
    <source>
        <dbReference type="EMBL" id="PTX49830.1"/>
    </source>
</evidence>
<protein>
    <recommendedName>
        <fullName evidence="4">SIMPL domain-containing protein</fullName>
    </recommendedName>
</protein>